<feature type="compositionally biased region" description="Polar residues" evidence="1">
    <location>
        <begin position="228"/>
        <end position="237"/>
    </location>
</feature>
<evidence type="ECO:0000313" key="4">
    <source>
        <dbReference type="Proteomes" id="UP000799428"/>
    </source>
</evidence>
<gene>
    <name evidence="3" type="ORF">K504DRAFT_451143</name>
</gene>
<dbReference type="InterPro" id="IPR008704">
    <property type="entry name" value="Endonuclease_Zinc-binding_loop"/>
</dbReference>
<evidence type="ECO:0000313" key="3">
    <source>
        <dbReference type="EMBL" id="KAF2703924.1"/>
    </source>
</evidence>
<dbReference type="InterPro" id="IPR044930">
    <property type="entry name" value="Homing_endonuclease_His-Me"/>
</dbReference>
<name>A0A6G1JTI7_9PLEO</name>
<proteinExistence type="predicted"/>
<accession>A0A6G1JTI7</accession>
<dbReference type="Proteomes" id="UP000799428">
    <property type="component" value="Unassembled WGS sequence"/>
</dbReference>
<feature type="region of interest" description="Disordered" evidence="1">
    <location>
        <begin position="146"/>
        <end position="195"/>
    </location>
</feature>
<dbReference type="AlphaFoldDB" id="A0A6G1JTI7"/>
<feature type="region of interest" description="Disordered" evidence="1">
    <location>
        <begin position="1"/>
        <end position="30"/>
    </location>
</feature>
<dbReference type="GO" id="GO:0004519">
    <property type="term" value="F:endonuclease activity"/>
    <property type="evidence" value="ECO:0007669"/>
    <property type="project" value="InterPro"/>
</dbReference>
<dbReference type="SUPFAM" id="SSF54060">
    <property type="entry name" value="His-Me finger endonucleases"/>
    <property type="match status" value="1"/>
</dbReference>
<organism evidence="3 4">
    <name type="scientific">Pleomassaria siparia CBS 279.74</name>
    <dbReference type="NCBI Taxonomy" id="1314801"/>
    <lineage>
        <taxon>Eukaryota</taxon>
        <taxon>Fungi</taxon>
        <taxon>Dikarya</taxon>
        <taxon>Ascomycota</taxon>
        <taxon>Pezizomycotina</taxon>
        <taxon>Dothideomycetes</taxon>
        <taxon>Pleosporomycetidae</taxon>
        <taxon>Pleosporales</taxon>
        <taxon>Pleomassariaceae</taxon>
        <taxon>Pleomassaria</taxon>
    </lineage>
</organism>
<dbReference type="EMBL" id="MU005784">
    <property type="protein sequence ID" value="KAF2703924.1"/>
    <property type="molecule type" value="Genomic_DNA"/>
</dbReference>
<feature type="compositionally biased region" description="Basic and acidic residues" evidence="1">
    <location>
        <begin position="239"/>
        <end position="256"/>
    </location>
</feature>
<feature type="domain" description="Zinc-binding loop region of homing endonuclease" evidence="2">
    <location>
        <begin position="372"/>
        <end position="425"/>
    </location>
</feature>
<dbReference type="InterPro" id="IPR044925">
    <property type="entry name" value="His-Me_finger_sf"/>
</dbReference>
<keyword evidence="4" id="KW-1185">Reference proteome</keyword>
<reference evidence="3" key="1">
    <citation type="journal article" date="2020" name="Stud. Mycol.">
        <title>101 Dothideomycetes genomes: a test case for predicting lifestyles and emergence of pathogens.</title>
        <authorList>
            <person name="Haridas S."/>
            <person name="Albert R."/>
            <person name="Binder M."/>
            <person name="Bloem J."/>
            <person name="Labutti K."/>
            <person name="Salamov A."/>
            <person name="Andreopoulos B."/>
            <person name="Baker S."/>
            <person name="Barry K."/>
            <person name="Bills G."/>
            <person name="Bluhm B."/>
            <person name="Cannon C."/>
            <person name="Castanera R."/>
            <person name="Culley D."/>
            <person name="Daum C."/>
            <person name="Ezra D."/>
            <person name="Gonzalez J."/>
            <person name="Henrissat B."/>
            <person name="Kuo A."/>
            <person name="Liang C."/>
            <person name="Lipzen A."/>
            <person name="Lutzoni F."/>
            <person name="Magnuson J."/>
            <person name="Mondo S."/>
            <person name="Nolan M."/>
            <person name="Ohm R."/>
            <person name="Pangilinan J."/>
            <person name="Park H.-J."/>
            <person name="Ramirez L."/>
            <person name="Alfaro M."/>
            <person name="Sun H."/>
            <person name="Tritt A."/>
            <person name="Yoshinaga Y."/>
            <person name="Zwiers L.-H."/>
            <person name="Turgeon B."/>
            <person name="Goodwin S."/>
            <person name="Spatafora J."/>
            <person name="Crous P."/>
            <person name="Grigoriev I."/>
        </authorList>
    </citation>
    <scope>NUCLEOTIDE SEQUENCE</scope>
    <source>
        <strain evidence="3">CBS 279.74</strain>
    </source>
</reference>
<evidence type="ECO:0000256" key="1">
    <source>
        <dbReference type="SAM" id="MobiDB-lite"/>
    </source>
</evidence>
<protein>
    <recommendedName>
        <fullName evidence="2">Zinc-binding loop region of homing endonuclease domain-containing protein</fullName>
    </recommendedName>
</protein>
<dbReference type="Pfam" id="PF05551">
    <property type="entry name" value="zf-His_Me_endon"/>
    <property type="match status" value="1"/>
</dbReference>
<sequence>MSSHLGAWTRSLKRDRGLETPATPEQAPLTKRSALFREVIVLEAQTTPQEIIVIPDDVDEEIGKGKSRVTEGTGTQEDPIRVMEWGPGGIISSKDHGIVYTVLDDEEEITLDRLHSPGSSSHKYRSMSRTLTLDEEEDAIDEDNINEIGSLSNSPPLTTSPYDGLGSTRPSLSRTSSPVPSFRRGEEETRDSGVNCIIIDDDIDGPEYVYSQDWSEIKDEGEEEAPQLSHSQETQGTEDGERVDTPNCNRRSDDKQHDTWNALTGEHSQLIINRANLIKKKQLFYEVYGPKILLHLEKRLSRFRASPDLLNDSECWLYPKRIRPGHKGALEITVTFRDDDNEIYQYRMNIGIVSMFVAGLMTEECKHGIIHHSWHASHLCGNWSCSNPRHLVAEPGSVNSRRNACFHGFKGTCVHAPRCMKELRTELQPGTLKYDEARRWEEDASRG</sequence>
<evidence type="ECO:0000259" key="2">
    <source>
        <dbReference type="Pfam" id="PF05551"/>
    </source>
</evidence>
<feature type="compositionally biased region" description="Low complexity" evidence="1">
    <location>
        <begin position="146"/>
        <end position="181"/>
    </location>
</feature>
<dbReference type="Gene3D" id="3.90.75.10">
    <property type="entry name" value="Homing Intron 3 (I-ppo) Encoded Endonuclease, Chain A"/>
    <property type="match status" value="1"/>
</dbReference>
<feature type="region of interest" description="Disordered" evidence="1">
    <location>
        <begin position="218"/>
        <end position="256"/>
    </location>
</feature>
<dbReference type="OrthoDB" id="5386048at2759"/>